<keyword evidence="2" id="KW-1185">Reference proteome</keyword>
<feature type="non-terminal residue" evidence="1">
    <location>
        <position position="1"/>
    </location>
</feature>
<name>A0ACD0P7W7_9BASI</name>
<protein>
    <submittedName>
        <fullName evidence="1">Uncharacterized protein</fullName>
    </submittedName>
</protein>
<sequence>GFRIVYTSFPNWPLPPLPHLDEGSDAKLPRYIDVAVLDSSFNPPTRAHLALARSEPRSRMVSKARCKPSYDSRLLLFSSSNADKGTLAGGEKKPRSPDLEQRVEMMRLLARDVEEATTFHGDLHAEDSASLAVGLVDQPLFFEKSSLIRDEIERSLNSDEDGTRGGQAPFSLRLHWLVGFDTLYRVFQLKYYRDDPELLKRSCQRFFQEEGSTFVCARRSKSSFPSTNDLPSSPSASRDGQQGQTWEDDERRDEVQLLEGNELVRPWFEEGFIDMLDLDEVEKSLSSTSVRAIFNEIDQSCQERRDRLRAKVPESLVDYLDREAFYE</sequence>
<proteinExistence type="predicted"/>
<feature type="non-terminal residue" evidence="1">
    <location>
        <position position="327"/>
    </location>
</feature>
<evidence type="ECO:0000313" key="2">
    <source>
        <dbReference type="Proteomes" id="UP000245626"/>
    </source>
</evidence>
<evidence type="ECO:0000313" key="1">
    <source>
        <dbReference type="EMBL" id="PWN54097.1"/>
    </source>
</evidence>
<reference evidence="1 2" key="1">
    <citation type="journal article" date="2018" name="Mol. Biol. Evol.">
        <title>Broad Genomic Sampling Reveals a Smut Pathogenic Ancestry of the Fungal Clade Ustilaginomycotina.</title>
        <authorList>
            <person name="Kijpornyongpan T."/>
            <person name="Mondo S.J."/>
            <person name="Barry K."/>
            <person name="Sandor L."/>
            <person name="Lee J."/>
            <person name="Lipzen A."/>
            <person name="Pangilinan J."/>
            <person name="LaButti K."/>
            <person name="Hainaut M."/>
            <person name="Henrissat B."/>
            <person name="Grigoriev I.V."/>
            <person name="Spatafora J.W."/>
            <person name="Aime M.C."/>
        </authorList>
    </citation>
    <scope>NUCLEOTIDE SEQUENCE [LARGE SCALE GENOMIC DNA]</scope>
    <source>
        <strain evidence="1 2">SA 807</strain>
    </source>
</reference>
<dbReference type="Proteomes" id="UP000245626">
    <property type="component" value="Unassembled WGS sequence"/>
</dbReference>
<organism evidence="1 2">
    <name type="scientific">Violaceomyces palustris</name>
    <dbReference type="NCBI Taxonomy" id="1673888"/>
    <lineage>
        <taxon>Eukaryota</taxon>
        <taxon>Fungi</taxon>
        <taxon>Dikarya</taxon>
        <taxon>Basidiomycota</taxon>
        <taxon>Ustilaginomycotina</taxon>
        <taxon>Ustilaginomycetes</taxon>
        <taxon>Violaceomycetales</taxon>
        <taxon>Violaceomycetaceae</taxon>
        <taxon>Violaceomyces</taxon>
    </lineage>
</organism>
<dbReference type="EMBL" id="KZ819696">
    <property type="protein sequence ID" value="PWN54097.1"/>
    <property type="molecule type" value="Genomic_DNA"/>
</dbReference>
<gene>
    <name evidence="1" type="ORF">IE53DRAFT_301759</name>
</gene>
<accession>A0ACD0P7W7</accession>